<keyword evidence="4" id="KW-1015">Disulfide bond</keyword>
<evidence type="ECO:0000256" key="2">
    <source>
        <dbReference type="ARBA" id="ARBA00023008"/>
    </source>
</evidence>
<protein>
    <submittedName>
        <fullName evidence="7">SCO family protein</fullName>
    </submittedName>
</protein>
<feature type="disulfide bond" description="Redox-active" evidence="4">
    <location>
        <begin position="79"/>
        <end position="83"/>
    </location>
</feature>
<feature type="binding site" evidence="3">
    <location>
        <position position="79"/>
    </location>
    <ligand>
        <name>Cu cation</name>
        <dbReference type="ChEBI" id="CHEBI:23378"/>
    </ligand>
</feature>
<feature type="domain" description="Thioredoxin" evidence="6">
    <location>
        <begin position="41"/>
        <end position="207"/>
    </location>
</feature>
<comment type="caution">
    <text evidence="7">The sequence shown here is derived from an EMBL/GenBank/DDBJ whole genome shotgun (WGS) entry which is preliminary data.</text>
</comment>
<keyword evidence="2 3" id="KW-0186">Copper</keyword>
<comment type="similarity">
    <text evidence="1">Belongs to the SCO1/2 family.</text>
</comment>
<dbReference type="RefSeq" id="WP_144699437.1">
    <property type="nucleotide sequence ID" value="NZ_VNJJ01000003.1"/>
</dbReference>
<dbReference type="CDD" id="cd02968">
    <property type="entry name" value="SCO"/>
    <property type="match status" value="1"/>
</dbReference>
<proteinExistence type="inferred from homology"/>
<dbReference type="InterPro" id="IPR036249">
    <property type="entry name" value="Thioredoxin-like_sf"/>
</dbReference>
<gene>
    <name evidence="7" type="ORF">FPZ45_05975</name>
</gene>
<dbReference type="Pfam" id="PF02630">
    <property type="entry name" value="SCO1-SenC"/>
    <property type="match status" value="1"/>
</dbReference>
<sequence length="211" mass="23896">MASDSVKRQSGKYFFPVVLLTVVVGLAGYFIFRSLPGESALPVVKPAPDFEIENLDGQTVKASQNKGKIVLLEFMFTSCPDICPLTTYKMSKLQEQFKEKGLFGDRVRFVSITFDPEQDTPEVLRKYAQRMNIDFSGWDLWRGEEKQTIEIASKYGVTVQNMGDGQFVHTVTSLNLIDADQRIRKVYKMGDEMDNEEIIADIASLLSESER</sequence>
<reference evidence="7 8" key="1">
    <citation type="submission" date="2019-07" db="EMBL/GenBank/DDBJ databases">
        <authorList>
            <person name="Kim J."/>
        </authorList>
    </citation>
    <scope>NUCLEOTIDE SEQUENCE [LARGE SCALE GENOMIC DNA]</scope>
    <source>
        <strain evidence="7 8">G13</strain>
    </source>
</reference>
<feature type="binding site" evidence="3">
    <location>
        <position position="83"/>
    </location>
    <ligand>
        <name>Cu cation</name>
        <dbReference type="ChEBI" id="CHEBI:23378"/>
    </ligand>
</feature>
<keyword evidence="5" id="KW-1133">Transmembrane helix</keyword>
<accession>A0A559JQ51</accession>
<evidence type="ECO:0000313" key="8">
    <source>
        <dbReference type="Proteomes" id="UP000316330"/>
    </source>
</evidence>
<dbReference type="EMBL" id="VNJJ01000003">
    <property type="protein sequence ID" value="TVY01990.1"/>
    <property type="molecule type" value="Genomic_DNA"/>
</dbReference>
<name>A0A559JQ51_9BACL</name>
<evidence type="ECO:0000256" key="1">
    <source>
        <dbReference type="ARBA" id="ARBA00010996"/>
    </source>
</evidence>
<dbReference type="GO" id="GO:0046872">
    <property type="term" value="F:metal ion binding"/>
    <property type="evidence" value="ECO:0007669"/>
    <property type="project" value="UniProtKB-KW"/>
</dbReference>
<dbReference type="Proteomes" id="UP000316330">
    <property type="component" value="Unassembled WGS sequence"/>
</dbReference>
<evidence type="ECO:0000256" key="4">
    <source>
        <dbReference type="PIRSR" id="PIRSR603782-2"/>
    </source>
</evidence>
<keyword evidence="3" id="KW-0479">Metal-binding</keyword>
<evidence type="ECO:0000256" key="5">
    <source>
        <dbReference type="SAM" id="Phobius"/>
    </source>
</evidence>
<dbReference type="InterPro" id="IPR003782">
    <property type="entry name" value="SCO1/SenC"/>
</dbReference>
<dbReference type="Gene3D" id="3.40.30.10">
    <property type="entry name" value="Glutaredoxin"/>
    <property type="match status" value="1"/>
</dbReference>
<dbReference type="SUPFAM" id="SSF52833">
    <property type="entry name" value="Thioredoxin-like"/>
    <property type="match status" value="1"/>
</dbReference>
<keyword evidence="5" id="KW-0812">Transmembrane</keyword>
<dbReference type="InterPro" id="IPR013766">
    <property type="entry name" value="Thioredoxin_domain"/>
</dbReference>
<dbReference type="AlphaFoldDB" id="A0A559JQ51"/>
<organism evidence="7 8">
    <name type="scientific">Cohnella terricola</name>
    <dbReference type="NCBI Taxonomy" id="1289167"/>
    <lineage>
        <taxon>Bacteria</taxon>
        <taxon>Bacillati</taxon>
        <taxon>Bacillota</taxon>
        <taxon>Bacilli</taxon>
        <taxon>Bacillales</taxon>
        <taxon>Paenibacillaceae</taxon>
        <taxon>Cohnella</taxon>
    </lineage>
</organism>
<dbReference type="OrthoDB" id="9811998at2"/>
<dbReference type="PANTHER" id="PTHR12151:SF25">
    <property type="entry name" value="LINALOOL DEHYDRATASE_ISOMERASE DOMAIN-CONTAINING PROTEIN"/>
    <property type="match status" value="1"/>
</dbReference>
<evidence type="ECO:0000259" key="6">
    <source>
        <dbReference type="PROSITE" id="PS51352"/>
    </source>
</evidence>
<feature type="transmembrane region" description="Helical" evidence="5">
    <location>
        <begin position="12"/>
        <end position="32"/>
    </location>
</feature>
<dbReference type="PROSITE" id="PS51352">
    <property type="entry name" value="THIOREDOXIN_2"/>
    <property type="match status" value="1"/>
</dbReference>
<evidence type="ECO:0000313" key="7">
    <source>
        <dbReference type="EMBL" id="TVY01990.1"/>
    </source>
</evidence>
<keyword evidence="8" id="KW-1185">Reference proteome</keyword>
<keyword evidence="5" id="KW-0472">Membrane</keyword>
<evidence type="ECO:0000256" key="3">
    <source>
        <dbReference type="PIRSR" id="PIRSR603782-1"/>
    </source>
</evidence>
<dbReference type="PANTHER" id="PTHR12151">
    <property type="entry name" value="ELECTRON TRANSPORT PROTIN SCO1/SENC FAMILY MEMBER"/>
    <property type="match status" value="1"/>
</dbReference>